<comment type="subcellular location">
    <subcellularLocation>
        <location evidence="1">Membrane</location>
    </subcellularLocation>
</comment>
<feature type="domain" description="Cadherin" evidence="8">
    <location>
        <begin position="71"/>
        <end position="164"/>
    </location>
</feature>
<feature type="region of interest" description="Disordered" evidence="6">
    <location>
        <begin position="671"/>
        <end position="849"/>
    </location>
</feature>
<dbReference type="PRINTS" id="PR00205">
    <property type="entry name" value="CADHERIN"/>
</dbReference>
<dbReference type="InterPro" id="IPR002126">
    <property type="entry name" value="Cadherin-like_dom"/>
</dbReference>
<dbReference type="PANTHER" id="PTHR24027:SF431">
    <property type="entry name" value="CADHERIN-RELATED FAMILY MEMBER 5-LIKE ISOFORM X1"/>
    <property type="match status" value="1"/>
</dbReference>
<reference evidence="10 11" key="1">
    <citation type="submission" date="2025-05" db="UniProtKB">
        <authorList>
            <consortium name="RefSeq"/>
        </authorList>
    </citation>
    <scope>IDENTIFICATION</scope>
</reference>
<evidence type="ECO:0000256" key="6">
    <source>
        <dbReference type="SAM" id="MobiDB-lite"/>
    </source>
</evidence>
<dbReference type="Proteomes" id="UP001652741">
    <property type="component" value="Chromosome ssa10"/>
</dbReference>
<organism evidence="9 10">
    <name type="scientific">Salmo salar</name>
    <name type="common">Atlantic salmon</name>
    <dbReference type="NCBI Taxonomy" id="8030"/>
    <lineage>
        <taxon>Eukaryota</taxon>
        <taxon>Metazoa</taxon>
        <taxon>Chordata</taxon>
        <taxon>Craniata</taxon>
        <taxon>Vertebrata</taxon>
        <taxon>Euteleostomi</taxon>
        <taxon>Actinopterygii</taxon>
        <taxon>Neopterygii</taxon>
        <taxon>Teleostei</taxon>
        <taxon>Protacanthopterygii</taxon>
        <taxon>Salmoniformes</taxon>
        <taxon>Salmonidae</taxon>
        <taxon>Salmoninae</taxon>
        <taxon>Salmo</taxon>
    </lineage>
</organism>
<protein>
    <submittedName>
        <fullName evidence="10 11">Cadherin-related family member 5-like isoform X1</fullName>
    </submittedName>
</protein>
<feature type="signal peptide" evidence="7">
    <location>
        <begin position="1"/>
        <end position="29"/>
    </location>
</feature>
<feature type="region of interest" description="Disordered" evidence="6">
    <location>
        <begin position="874"/>
        <end position="950"/>
    </location>
</feature>
<feature type="compositionally biased region" description="Polar residues" evidence="6">
    <location>
        <begin position="649"/>
        <end position="658"/>
    </location>
</feature>
<keyword evidence="9" id="KW-1185">Reference proteome</keyword>
<evidence type="ECO:0000256" key="1">
    <source>
        <dbReference type="ARBA" id="ARBA00004370"/>
    </source>
</evidence>
<dbReference type="InterPro" id="IPR039808">
    <property type="entry name" value="Cadherin"/>
</dbReference>
<feature type="domain" description="Cadherin" evidence="8">
    <location>
        <begin position="395"/>
        <end position="506"/>
    </location>
</feature>
<feature type="compositionally biased region" description="Pro residues" evidence="6">
    <location>
        <begin position="729"/>
        <end position="761"/>
    </location>
</feature>
<feature type="compositionally biased region" description="Polar residues" evidence="6">
    <location>
        <begin position="709"/>
        <end position="726"/>
    </location>
</feature>
<evidence type="ECO:0000313" key="11">
    <source>
        <dbReference type="RefSeq" id="XP_045544209.1"/>
    </source>
</evidence>
<dbReference type="SMART" id="SM00112">
    <property type="entry name" value="CA"/>
    <property type="match status" value="3"/>
</dbReference>
<evidence type="ECO:0000259" key="8">
    <source>
        <dbReference type="PROSITE" id="PS50268"/>
    </source>
</evidence>
<dbReference type="InterPro" id="IPR015919">
    <property type="entry name" value="Cadherin-like_sf"/>
</dbReference>
<feature type="region of interest" description="Disordered" evidence="6">
    <location>
        <begin position="637"/>
        <end position="658"/>
    </location>
</feature>
<keyword evidence="2" id="KW-0677">Repeat</keyword>
<keyword evidence="3 5" id="KW-0106">Calcium</keyword>
<dbReference type="PROSITE" id="PS50268">
    <property type="entry name" value="CADHERIN_2"/>
    <property type="match status" value="4"/>
</dbReference>
<proteinExistence type="predicted"/>
<feature type="compositionally biased region" description="Basic and acidic residues" evidence="6">
    <location>
        <begin position="890"/>
        <end position="915"/>
    </location>
</feature>
<dbReference type="SUPFAM" id="SSF49313">
    <property type="entry name" value="Cadherin-like"/>
    <property type="match status" value="3"/>
</dbReference>
<gene>
    <name evidence="10 11" type="primary">LOC106561242</name>
</gene>
<evidence type="ECO:0000256" key="5">
    <source>
        <dbReference type="PROSITE-ProRule" id="PRU00043"/>
    </source>
</evidence>
<feature type="compositionally biased region" description="Acidic residues" evidence="6">
    <location>
        <begin position="829"/>
        <end position="838"/>
    </location>
</feature>
<feature type="domain" description="Cadherin" evidence="8">
    <location>
        <begin position="166"/>
        <end position="270"/>
    </location>
</feature>
<evidence type="ECO:0000256" key="4">
    <source>
        <dbReference type="ARBA" id="ARBA00023136"/>
    </source>
</evidence>
<dbReference type="PANTHER" id="PTHR24027">
    <property type="entry name" value="CADHERIN-23"/>
    <property type="match status" value="1"/>
</dbReference>
<dbReference type="GeneID" id="106561242"/>
<evidence type="ECO:0000313" key="10">
    <source>
        <dbReference type="RefSeq" id="XP_045544208.1"/>
    </source>
</evidence>
<sequence>MQQRSSCLWRWRVLLWSTLLLLSPLRATGHLFTIVEDGVSSEDGSGDPGLDQTVRGENWNPCLEGQDVFSTVKENSMIGELIAELNTELTANDVVWSLTGEDADWFFLERRSIRLNAPLDRVLDREVQGPVLMAALTCYEEDTVQSEYRIMVEILNENDNTPEFVESTIQPRSISELAEVKTVMFTVQATDADGDTIMYSIDQTSPDAAYFRVDLPNSGEVILAKPLDYETKTQLKITIYASEMNTVEKFNTSAILTVNILDGDDQYPQFLPCTPPSNDQSHRVCTNPVYTVNITEGEQDVLLDFSPGPINAVDGDRGLSSPLSYSILSGADNGRFVMDELTGEVRLMKEVENRLLTPTLRLRVMAYQRNDPRKYSVATVVVRVVAVNRFPPQFGRAEYRGFVTEGNSPASLVNTYGNTVLLLQIQDRDFSDGINPKMHYSLRSSSNHTEFYHITQEGLLIARTNQLRPSQKHSLKVVAVDLESGDMATALIKVEVLYEGQIVPQGPLGDGRLHGSCAVGKAMGVVILGLTLLGCALYALQHVLRTYKGLKDPEDRGCIAQGKHPNVRLQWFQLVSHSSPMPVLDEVKLKKEGLSTSTSKLLGGQSIYTPADSDPSPFNALPIATPSTTYIQPILASSTHTDPNHGPASHNSTHTPATTITPELLKTSTQLLGNSSSSTPTHPSPTPTMDQTDSPLATHPSPVADAIGTPTQVEETPTSPNQQQVHTPLLPPTPINSPPHPTPPPTSPTTPLPFSPTPNPIHNPECTGYNHTPLLTPLCPEQDRVGTPPPKPTPGQTHTPAPCPEQVGQPGYPEERRPSTHSPETASIGDDDCFLGDEEAIRTSDDDEDEELVRLYSHIQPTFLITDYDNDITTEIPASGGEEEGTGTSERVERVRDWMEGNKGGARRDRDDMEGKGGNLESEGESLKQGSPSSQPCDTEQEVSVDQSKE</sequence>
<dbReference type="Gene3D" id="2.60.40.60">
    <property type="entry name" value="Cadherins"/>
    <property type="match status" value="4"/>
</dbReference>
<accession>A0ABM3CCB2</accession>
<feature type="domain" description="Cadherin" evidence="8">
    <location>
        <begin position="286"/>
        <end position="394"/>
    </location>
</feature>
<evidence type="ECO:0000256" key="7">
    <source>
        <dbReference type="SAM" id="SignalP"/>
    </source>
</evidence>
<dbReference type="RefSeq" id="XP_045544208.1">
    <property type="nucleotide sequence ID" value="XM_045688252.1"/>
</dbReference>
<feature type="compositionally biased region" description="Polar residues" evidence="6">
    <location>
        <begin position="928"/>
        <end position="950"/>
    </location>
</feature>
<feature type="chain" id="PRO_5045024216" evidence="7">
    <location>
        <begin position="30"/>
        <end position="950"/>
    </location>
</feature>
<keyword evidence="4" id="KW-0472">Membrane</keyword>
<evidence type="ECO:0000256" key="2">
    <source>
        <dbReference type="ARBA" id="ARBA00022737"/>
    </source>
</evidence>
<dbReference type="CDD" id="cd11304">
    <property type="entry name" value="Cadherin_repeat"/>
    <property type="match status" value="2"/>
</dbReference>
<dbReference type="Pfam" id="PF00028">
    <property type="entry name" value="Cadherin"/>
    <property type="match status" value="1"/>
</dbReference>
<evidence type="ECO:0000313" key="9">
    <source>
        <dbReference type="Proteomes" id="UP001652741"/>
    </source>
</evidence>
<name>A0ABM3CCB2_SALSA</name>
<dbReference type="RefSeq" id="XP_045544209.1">
    <property type="nucleotide sequence ID" value="XM_045688253.1"/>
</dbReference>
<evidence type="ECO:0000256" key="3">
    <source>
        <dbReference type="ARBA" id="ARBA00022837"/>
    </source>
</evidence>
<keyword evidence="7" id="KW-0732">Signal</keyword>